<organism evidence="4 5">
    <name type="scientific">Gossypium schwendimanii</name>
    <name type="common">Cotton</name>
    <dbReference type="NCBI Taxonomy" id="34291"/>
    <lineage>
        <taxon>Eukaryota</taxon>
        <taxon>Viridiplantae</taxon>
        <taxon>Streptophyta</taxon>
        <taxon>Embryophyta</taxon>
        <taxon>Tracheophyta</taxon>
        <taxon>Spermatophyta</taxon>
        <taxon>Magnoliopsida</taxon>
        <taxon>eudicotyledons</taxon>
        <taxon>Gunneridae</taxon>
        <taxon>Pentapetalae</taxon>
        <taxon>rosids</taxon>
        <taxon>malvids</taxon>
        <taxon>Malvales</taxon>
        <taxon>Malvaceae</taxon>
        <taxon>Malvoideae</taxon>
        <taxon>Gossypium</taxon>
    </lineage>
</organism>
<evidence type="ECO:0000313" key="4">
    <source>
        <dbReference type="EMBL" id="MBA0872385.1"/>
    </source>
</evidence>
<dbReference type="GO" id="GO:0032875">
    <property type="term" value="P:regulation of DNA endoreduplication"/>
    <property type="evidence" value="ECO:0007669"/>
    <property type="project" value="InterPro"/>
</dbReference>
<keyword evidence="5" id="KW-1185">Reference proteome</keyword>
<sequence>MSNSELILVNKDDDQKRIVKRPPLEFQDECCCEATAIYNYPSNDIPGDDDREPAVVQDDEEKKGIEKDKKKHICSGELKARVDDDDDGFKTPTSMDHKIPEKKQCPPAPRKPNANKRKASPSASICSVSEEVESWFAASLVDDLHRDLVFGDEENMRCVADGNEVMGFHCFCPTLGIYSMNEVWLFSSGKGVPVVTQDRYKTKLGDKDNDISNSKYEVGEMRAILKHEKERTYINIGRETTIDLENSTILESIQHEGNSLLEELEPELHIRCK</sequence>
<protein>
    <submittedName>
        <fullName evidence="4">Uncharacterized protein</fullName>
    </submittedName>
</protein>
<evidence type="ECO:0000256" key="2">
    <source>
        <dbReference type="ARBA" id="ARBA00023306"/>
    </source>
</evidence>
<dbReference type="AlphaFoldDB" id="A0A7J9MMN1"/>
<dbReference type="PANTHER" id="PTHR33142:SF65">
    <property type="entry name" value="CYCLIN-DEPENDENT PROTEIN KINASE INHIBITOR SMR2-LIKE"/>
    <property type="match status" value="1"/>
</dbReference>
<proteinExistence type="predicted"/>
<dbReference type="GO" id="GO:0005634">
    <property type="term" value="C:nucleus"/>
    <property type="evidence" value="ECO:0007669"/>
    <property type="project" value="TreeGrafter"/>
</dbReference>
<evidence type="ECO:0000313" key="5">
    <source>
        <dbReference type="Proteomes" id="UP000593576"/>
    </source>
</evidence>
<dbReference type="GO" id="GO:0004860">
    <property type="term" value="F:protein kinase inhibitor activity"/>
    <property type="evidence" value="ECO:0007669"/>
    <property type="project" value="UniProtKB-KW"/>
</dbReference>
<evidence type="ECO:0000256" key="1">
    <source>
        <dbReference type="ARBA" id="ARBA00023013"/>
    </source>
</evidence>
<accession>A0A7J9MMN1</accession>
<feature type="region of interest" description="Disordered" evidence="3">
    <location>
        <begin position="83"/>
        <end position="122"/>
    </location>
</feature>
<name>A0A7J9MMN1_GOSSC</name>
<feature type="compositionally biased region" description="Basic and acidic residues" evidence="3">
    <location>
        <begin position="95"/>
        <end position="104"/>
    </location>
</feature>
<feature type="region of interest" description="Disordered" evidence="3">
    <location>
        <begin position="40"/>
        <end position="68"/>
    </location>
</feature>
<keyword evidence="1" id="KW-0649">Protein kinase inhibitor</keyword>
<dbReference type="PANTHER" id="PTHR33142">
    <property type="entry name" value="CYCLIN-DEPENDENT PROTEIN KINASE INHIBITOR SMR13"/>
    <property type="match status" value="1"/>
</dbReference>
<reference evidence="4 5" key="1">
    <citation type="journal article" date="2019" name="Genome Biol. Evol.">
        <title>Insights into the evolution of the New World diploid cottons (Gossypium, subgenus Houzingenia) based on genome sequencing.</title>
        <authorList>
            <person name="Grover C.E."/>
            <person name="Arick M.A. 2nd"/>
            <person name="Thrash A."/>
            <person name="Conover J.L."/>
            <person name="Sanders W.S."/>
            <person name="Peterson D.G."/>
            <person name="Frelichowski J.E."/>
            <person name="Scheffler J.A."/>
            <person name="Scheffler B.E."/>
            <person name="Wendel J.F."/>
        </authorList>
    </citation>
    <scope>NUCLEOTIDE SEQUENCE [LARGE SCALE GENOMIC DNA]</scope>
    <source>
        <strain evidence="4">1</strain>
        <tissue evidence="4">Leaf</tissue>
    </source>
</reference>
<dbReference type="InterPro" id="IPR040389">
    <property type="entry name" value="SMR"/>
</dbReference>
<comment type="caution">
    <text evidence="4">The sequence shown here is derived from an EMBL/GenBank/DDBJ whole genome shotgun (WGS) entry which is preliminary data.</text>
</comment>
<dbReference type="OrthoDB" id="1933617at2759"/>
<keyword evidence="2" id="KW-0131">Cell cycle</keyword>
<evidence type="ECO:0000256" key="3">
    <source>
        <dbReference type="SAM" id="MobiDB-lite"/>
    </source>
</evidence>
<dbReference type="EMBL" id="JABFAF010000012">
    <property type="protein sequence ID" value="MBA0872385.1"/>
    <property type="molecule type" value="Genomic_DNA"/>
</dbReference>
<dbReference type="Proteomes" id="UP000593576">
    <property type="component" value="Unassembled WGS sequence"/>
</dbReference>
<gene>
    <name evidence="4" type="ORF">Goshw_012624</name>
</gene>